<comment type="caution">
    <text evidence="3">The sequence shown here is derived from an EMBL/GenBank/DDBJ whole genome shotgun (WGS) entry which is preliminary data.</text>
</comment>
<dbReference type="InterPro" id="IPR028098">
    <property type="entry name" value="Glyco_trans_4-like_N"/>
</dbReference>
<dbReference type="PANTHER" id="PTHR45947:SF3">
    <property type="entry name" value="SULFOQUINOVOSYL TRANSFERASE SQD2"/>
    <property type="match status" value="1"/>
</dbReference>
<dbReference type="Proteomes" id="UP000784880">
    <property type="component" value="Unassembled WGS sequence"/>
</dbReference>
<evidence type="ECO:0000259" key="1">
    <source>
        <dbReference type="Pfam" id="PF00534"/>
    </source>
</evidence>
<dbReference type="Pfam" id="PF00534">
    <property type="entry name" value="Glycos_transf_1"/>
    <property type="match status" value="1"/>
</dbReference>
<dbReference type="PANTHER" id="PTHR45947">
    <property type="entry name" value="SULFOQUINOVOSYL TRANSFERASE SQD2"/>
    <property type="match status" value="1"/>
</dbReference>
<gene>
    <name evidence="3" type="ORF">KS419_10490</name>
</gene>
<protein>
    <submittedName>
        <fullName evidence="3">Glycosyltransferase family 4 protein</fullName>
    </submittedName>
</protein>
<dbReference type="InterPro" id="IPR050194">
    <property type="entry name" value="Glycosyltransferase_grp1"/>
</dbReference>
<dbReference type="Pfam" id="PF13477">
    <property type="entry name" value="Glyco_trans_4_2"/>
    <property type="match status" value="1"/>
</dbReference>
<feature type="domain" description="Glycosyl transferase family 1" evidence="1">
    <location>
        <begin position="187"/>
        <end position="349"/>
    </location>
</feature>
<dbReference type="EMBL" id="JAHQCS010000094">
    <property type="protein sequence ID" value="MBU9712169.1"/>
    <property type="molecule type" value="Genomic_DNA"/>
</dbReference>
<evidence type="ECO:0000259" key="2">
    <source>
        <dbReference type="Pfam" id="PF13477"/>
    </source>
</evidence>
<accession>A0ABS6JET3</accession>
<proteinExistence type="predicted"/>
<reference evidence="3 4" key="1">
    <citation type="submission" date="2021-06" db="EMBL/GenBank/DDBJ databases">
        <title>Bacillus sp. RD4P76, an endophyte from a halophyte.</title>
        <authorList>
            <person name="Sun J.-Q."/>
        </authorList>
    </citation>
    <scope>NUCLEOTIDE SEQUENCE [LARGE SCALE GENOMIC DNA]</scope>
    <source>
        <strain evidence="3 4">CGMCC 1.15917</strain>
    </source>
</reference>
<feature type="domain" description="Glycosyltransferase subfamily 4-like N-terminal" evidence="2">
    <location>
        <begin position="3"/>
        <end position="146"/>
    </location>
</feature>
<dbReference type="CDD" id="cd03808">
    <property type="entry name" value="GT4_CapM-like"/>
    <property type="match status" value="1"/>
</dbReference>
<dbReference type="InterPro" id="IPR001296">
    <property type="entry name" value="Glyco_trans_1"/>
</dbReference>
<dbReference type="RefSeq" id="WP_217066355.1">
    <property type="nucleotide sequence ID" value="NZ_JAHQCS010000094.1"/>
</dbReference>
<organism evidence="3 4">
    <name type="scientific">Evansella tamaricis</name>
    <dbReference type="NCBI Taxonomy" id="2069301"/>
    <lineage>
        <taxon>Bacteria</taxon>
        <taxon>Bacillati</taxon>
        <taxon>Bacillota</taxon>
        <taxon>Bacilli</taxon>
        <taxon>Bacillales</taxon>
        <taxon>Bacillaceae</taxon>
        <taxon>Evansella</taxon>
    </lineage>
</organism>
<name>A0ABS6JET3_9BACI</name>
<evidence type="ECO:0000313" key="3">
    <source>
        <dbReference type="EMBL" id="MBU9712169.1"/>
    </source>
</evidence>
<evidence type="ECO:0000313" key="4">
    <source>
        <dbReference type="Proteomes" id="UP000784880"/>
    </source>
</evidence>
<keyword evidence="4" id="KW-1185">Reference proteome</keyword>
<sequence length="388" mass="44919">MKILYITTISDTINAFLIPHIKLLIEQGNEVGIACNILEEIHPDLLEMGCKIHLIPFQRSPLKRENFKAYRRINLVISKEKYELIHVHTPIASILTRFACRKLKGIKVIYTAHGFHFYKGAPLFNWLVYYTAEKYIAKWTDTIITMNDEDFDSAKTFNIRKKASLYKINGIGLDLKRFQPLTSNLKTKIRKEYNFKEKDFLLIYVGEMCFRKNQDMLIQVMKLVNNSIPDIKLLLVGDGKKMDQYKDMTKKLNLNNCVKFLGYRQDVNKLMSLADVVVSTSRQEGLPVNLMEGMATGLPLIVTNSRGNRDLVMNNNNGYVVELDEIDEFADKIIKLYYSPEIRKKFGDKNLKIIKQYSLDAVLKELREIYALHGVKDNGKNNDLKTMV</sequence>